<dbReference type="PROSITE" id="PS50234">
    <property type="entry name" value="VWFA"/>
    <property type="match status" value="1"/>
</dbReference>
<dbReference type="SMART" id="SM00327">
    <property type="entry name" value="VWA"/>
    <property type="match status" value="1"/>
</dbReference>
<gene>
    <name evidence="2" type="ORF">A1OK_01375</name>
</gene>
<evidence type="ECO:0000313" key="2">
    <source>
        <dbReference type="EMBL" id="OEE62186.1"/>
    </source>
</evidence>
<proteinExistence type="predicted"/>
<feature type="domain" description="VWFA" evidence="1">
    <location>
        <begin position="636"/>
        <end position="822"/>
    </location>
</feature>
<dbReference type="InterPro" id="IPR051928">
    <property type="entry name" value="NorD/CobT"/>
</dbReference>
<dbReference type="PANTHER" id="PTHR41248">
    <property type="entry name" value="NORD PROTEIN"/>
    <property type="match status" value="1"/>
</dbReference>
<dbReference type="RefSeq" id="WP_016962141.1">
    <property type="nucleotide sequence ID" value="NZ_AJWN02000040.1"/>
</dbReference>
<comment type="caution">
    <text evidence="2">The sequence shown here is derived from an EMBL/GenBank/DDBJ whole genome shotgun (WGS) entry which is preliminary data.</text>
</comment>
<dbReference type="InterPro" id="IPR036465">
    <property type="entry name" value="vWFA_dom_sf"/>
</dbReference>
<evidence type="ECO:0000313" key="3">
    <source>
        <dbReference type="Proteomes" id="UP000095039"/>
    </source>
</evidence>
<dbReference type="CDD" id="cd01454">
    <property type="entry name" value="vWA_norD_type"/>
    <property type="match status" value="1"/>
</dbReference>
<dbReference type="Proteomes" id="UP000095039">
    <property type="component" value="Unassembled WGS sequence"/>
</dbReference>
<organism evidence="2 3">
    <name type="scientific">Enterovibrio norvegicus FF-454</name>
    <dbReference type="NCBI Taxonomy" id="1185651"/>
    <lineage>
        <taxon>Bacteria</taxon>
        <taxon>Pseudomonadati</taxon>
        <taxon>Pseudomonadota</taxon>
        <taxon>Gammaproteobacteria</taxon>
        <taxon>Vibrionales</taxon>
        <taxon>Vibrionaceae</taxon>
        <taxon>Enterovibrio</taxon>
    </lineage>
</organism>
<accession>A0A1E5C9P2</accession>
<dbReference type="AlphaFoldDB" id="A0A1E5C9P2"/>
<dbReference type="Gene3D" id="3.40.50.410">
    <property type="entry name" value="von Willebrand factor, type A domain"/>
    <property type="match status" value="1"/>
</dbReference>
<protein>
    <submittedName>
        <fullName evidence="2">Rubisco activation protein CbbO</fullName>
    </submittedName>
</protein>
<dbReference type="PANTHER" id="PTHR41248:SF1">
    <property type="entry name" value="NORD PROTEIN"/>
    <property type="match status" value="1"/>
</dbReference>
<dbReference type="SUPFAM" id="SSF53300">
    <property type="entry name" value="vWA-like"/>
    <property type="match status" value="1"/>
</dbReference>
<keyword evidence="3" id="KW-1185">Reference proteome</keyword>
<reference evidence="2 3" key="1">
    <citation type="journal article" date="2012" name="Science">
        <title>Ecological populations of bacteria act as socially cohesive units of antibiotic production and resistance.</title>
        <authorList>
            <person name="Cordero O.X."/>
            <person name="Wildschutte H."/>
            <person name="Kirkup B."/>
            <person name="Proehl S."/>
            <person name="Ngo L."/>
            <person name="Hussain F."/>
            <person name="Le Roux F."/>
            <person name="Mincer T."/>
            <person name="Polz M.F."/>
        </authorList>
    </citation>
    <scope>NUCLEOTIDE SEQUENCE [LARGE SCALE GENOMIC DNA]</scope>
    <source>
        <strain evidence="2 3">FF-454</strain>
    </source>
</reference>
<evidence type="ECO:0000259" key="1">
    <source>
        <dbReference type="PROSITE" id="PS50234"/>
    </source>
</evidence>
<dbReference type="EMBL" id="AJWN02000040">
    <property type="protein sequence ID" value="OEE62186.1"/>
    <property type="molecule type" value="Genomic_DNA"/>
</dbReference>
<dbReference type="Pfam" id="PF00092">
    <property type="entry name" value="VWA"/>
    <property type="match status" value="1"/>
</dbReference>
<sequence>MTNEPVLSIYQTKAMLQSHGALNTLVNEALDNAQRLFSPDELRQYLSEIEQFIANKQSNIFIQAWVCSIPNVYQYPHGDTSDNVTKNVLHSLSELGKWVSAERLIQFLESLPKVAPHVNSREEFTAYLALIETLALKAPRNLKTLLDNAPMLLDVLPLSGFKYWANFGVNAHANNAAAIDAYFSLSSTESQTVFQQQRRGTPFSDIQRQLQFFLRAVWGKEFFMRPIASCYTAISNIDRYAIEDSTNAKVNSGVISNAVATIENGVILLPDAIDSDDHSNSPSLPCRKSEKQVYRAMAAHCAAHLRYSRPRVSKEYNALERVCIELFEDARVEALAIRIFPGLKSLWLGLLRQSSPLPSIRQSPQQSSNPKLTLQCISVALLNMDIEETNPHPLVELSLRKFTALMKRDMPDGHFEGIEQLGCWLARELKVIDECERSVAPFSLRPLIVYRDDNQYLWRQTTADIIRWEIQHQRQVKRTVSVMEMVNEIDCELADENAQEIWVLESEFFRDGDPENVSMNEQEAKERTSPPFLYPEWDYGLDAHRPAWVTLTERRVPKGNAEDIDRIIAKRQILVRRIKAMVEALQPKGLIRLRKQYEGDGLDLDAAIEAMKELRRGALPDMNIDQRLKRQERDLAVLVLLDLSQSTLDAIPNDIESRTILNVAQEATVMLASALDGIGDAFAIHGFSSNGRHDVQYQRVKDFEDEYDDAAKSRLAGIKGGLSTRMGAALRHAKTFLAEQPQRKKLLLLVSDGEPADIDVRDPLYLQADTRRAVEELCSQGVIPYCLTIDPNADNYVCQVFGQGHYTVVDRVTQLPDVLPNLFASLTKRAG</sequence>
<name>A0A1E5C9P2_9GAMM</name>
<dbReference type="InterPro" id="IPR002035">
    <property type="entry name" value="VWF_A"/>
</dbReference>